<evidence type="ECO:0000313" key="5">
    <source>
        <dbReference type="Proteomes" id="UP000297914"/>
    </source>
</evidence>
<accession>A0A5F0K6V4</accession>
<proteinExistence type="predicted"/>
<dbReference type="InterPro" id="IPR041215">
    <property type="entry name" value="FlgO_dom"/>
</dbReference>
<keyword evidence="4" id="KW-1185">Reference proteome</keyword>
<dbReference type="Proteomes" id="UP000297720">
    <property type="component" value="Unassembled WGS sequence"/>
</dbReference>
<dbReference type="Pfam" id="PF17680">
    <property type="entry name" value="FlgO"/>
    <property type="match status" value="1"/>
</dbReference>
<reference evidence="3 5" key="1">
    <citation type="submission" date="2018-06" db="EMBL/GenBank/DDBJ databases">
        <title>Occurrence of a novel blaKPC-2- and qnrS2- harbouring IncP6 plasmid from Aeromonas taiwanensis isolates recovered from the river sediments.</title>
        <authorList>
            <person name="Zheng B."/>
            <person name="Yu X."/>
            <person name="Xiao Y."/>
        </authorList>
    </citation>
    <scope>NUCLEOTIDE SEQUENCE [LARGE SCALE GENOMIC DNA]</scope>
    <source>
        <strain evidence="2 4">1713</strain>
        <strain evidence="3 5">198</strain>
    </source>
</reference>
<organism evidence="3 5">
    <name type="scientific">Aeromonas taiwanensis</name>
    <dbReference type="NCBI Taxonomy" id="633417"/>
    <lineage>
        <taxon>Bacteria</taxon>
        <taxon>Pseudomonadati</taxon>
        <taxon>Pseudomonadota</taxon>
        <taxon>Gammaproteobacteria</taxon>
        <taxon>Aeromonadales</taxon>
        <taxon>Aeromonadaceae</taxon>
        <taxon>Aeromonas</taxon>
    </lineage>
</organism>
<evidence type="ECO:0000313" key="3">
    <source>
        <dbReference type="EMBL" id="TFF75452.1"/>
    </source>
</evidence>
<comment type="caution">
    <text evidence="3">The sequence shown here is derived from an EMBL/GenBank/DDBJ whole genome shotgun (WGS) entry which is preliminary data.</text>
</comment>
<name>A0A5F0K6V4_9GAMM</name>
<dbReference type="EMBL" id="QORK01000048">
    <property type="protein sequence ID" value="TFF75452.1"/>
    <property type="molecule type" value="Genomic_DNA"/>
</dbReference>
<sequence>MLCAFPSQVLAFATDNRSGADAGKVSMKRVITVLAIALALAGCGSTDPIKRDQGDPRQAAKGMELNWLVARMTDQLMERKSLTTLTEPIAVASFVDLDTLKDTNWMGQQIEESFIYELNRRGEVVVDFKTTGNIQVTPQGDFVMSRNYKDLSSRLPISRILTGTFSRNQQGILVNARIIDLRTRMVETTAQSLIPKQYLSGASNAFGRASVNRGYLMRGGQSPSGHLVNLTP</sequence>
<dbReference type="AlphaFoldDB" id="A0A5F0K6V4"/>
<feature type="domain" description="FlgO" evidence="1">
    <location>
        <begin position="71"/>
        <end position="197"/>
    </location>
</feature>
<evidence type="ECO:0000259" key="1">
    <source>
        <dbReference type="Pfam" id="PF17680"/>
    </source>
</evidence>
<dbReference type="EMBL" id="QORL01000048">
    <property type="protein sequence ID" value="TFF72208.1"/>
    <property type="molecule type" value="Genomic_DNA"/>
</dbReference>
<evidence type="ECO:0000313" key="4">
    <source>
        <dbReference type="Proteomes" id="UP000297720"/>
    </source>
</evidence>
<dbReference type="PIRSF" id="PIRSF028688">
    <property type="entry name" value="UCP_imp_028688"/>
    <property type="match status" value="1"/>
</dbReference>
<protein>
    <recommendedName>
        <fullName evidence="1">FlgO domain-containing protein</fullName>
    </recommendedName>
</protein>
<dbReference type="Proteomes" id="UP000297914">
    <property type="component" value="Unassembled WGS sequence"/>
</dbReference>
<dbReference type="OrthoDB" id="6116374at2"/>
<gene>
    <name evidence="2" type="ORF">DRM93_18080</name>
    <name evidence="3" type="ORF">DRM94_18080</name>
</gene>
<dbReference type="InterPro" id="IPR014549">
    <property type="entry name" value="FlgO"/>
</dbReference>
<evidence type="ECO:0000313" key="2">
    <source>
        <dbReference type="EMBL" id="TFF72208.1"/>
    </source>
</evidence>